<dbReference type="AlphaFoldDB" id="A0A1X6PC62"/>
<gene>
    <name evidence="2" type="ORF">BU14_0109s0036</name>
</gene>
<feature type="transmembrane region" description="Helical" evidence="1">
    <location>
        <begin position="15"/>
        <end position="35"/>
    </location>
</feature>
<keyword evidence="1" id="KW-0812">Transmembrane</keyword>
<evidence type="ECO:0000256" key="1">
    <source>
        <dbReference type="SAM" id="Phobius"/>
    </source>
</evidence>
<keyword evidence="1" id="KW-0472">Membrane</keyword>
<sequence length="244" mass="26263">MRCFHPPRVRSDGRVPHFLLSIAAAQVGGAAVWVVRAGDGRCGRLVYIAAFVRSVTCQLFAGVVVSASLVWAAWAALTRASPVESLLSVVVGTLWVGPNSVQAALRGVWWVVPRWRVLVAALGSYHRSAVHTDPDGGHVTAPLPVRRRLRAWPPWTPAQARCREWWHGRLVGGWVDDRGVTALPPAPVLVDAQLRLVARRGVALALGGDLDADSRRSWATALVADQARFPGSPLAAVSPHTYPA</sequence>
<protein>
    <submittedName>
        <fullName evidence="2">Uncharacterized protein</fullName>
    </submittedName>
</protein>
<accession>A0A1X6PC62</accession>
<organism evidence="2 3">
    <name type="scientific">Porphyra umbilicalis</name>
    <name type="common">Purple laver</name>
    <name type="synonym">Red alga</name>
    <dbReference type="NCBI Taxonomy" id="2786"/>
    <lineage>
        <taxon>Eukaryota</taxon>
        <taxon>Rhodophyta</taxon>
        <taxon>Bangiophyceae</taxon>
        <taxon>Bangiales</taxon>
        <taxon>Bangiaceae</taxon>
        <taxon>Porphyra</taxon>
    </lineage>
</organism>
<evidence type="ECO:0000313" key="3">
    <source>
        <dbReference type="Proteomes" id="UP000218209"/>
    </source>
</evidence>
<reference evidence="2 3" key="1">
    <citation type="submission" date="2017-03" db="EMBL/GenBank/DDBJ databases">
        <title>WGS assembly of Porphyra umbilicalis.</title>
        <authorList>
            <person name="Brawley S.H."/>
            <person name="Blouin N.A."/>
            <person name="Ficko-Blean E."/>
            <person name="Wheeler G.L."/>
            <person name="Lohr M."/>
            <person name="Goodson H.V."/>
            <person name="Jenkins J.W."/>
            <person name="Blaby-Haas C.E."/>
            <person name="Helliwell K.E."/>
            <person name="Chan C."/>
            <person name="Marriage T."/>
            <person name="Bhattacharya D."/>
            <person name="Klein A.S."/>
            <person name="Badis Y."/>
            <person name="Brodie J."/>
            <person name="Cao Y."/>
            <person name="Collen J."/>
            <person name="Dittami S.M."/>
            <person name="Gachon C.M."/>
            <person name="Green B.R."/>
            <person name="Karpowicz S."/>
            <person name="Kim J.W."/>
            <person name="Kudahl U."/>
            <person name="Lin S."/>
            <person name="Michel G."/>
            <person name="Mittag M."/>
            <person name="Olson B.J."/>
            <person name="Pangilinan J."/>
            <person name="Peng Y."/>
            <person name="Qiu H."/>
            <person name="Shu S."/>
            <person name="Singer J.T."/>
            <person name="Smith A.G."/>
            <person name="Sprecher B.N."/>
            <person name="Wagner V."/>
            <person name="Wang W."/>
            <person name="Wang Z.-Y."/>
            <person name="Yan J."/>
            <person name="Yarish C."/>
            <person name="Zoeuner-Riek S."/>
            <person name="Zhuang Y."/>
            <person name="Zou Y."/>
            <person name="Lindquist E.A."/>
            <person name="Grimwood J."/>
            <person name="Barry K."/>
            <person name="Rokhsar D.S."/>
            <person name="Schmutz J."/>
            <person name="Stiller J.W."/>
            <person name="Grossman A.R."/>
            <person name="Prochnik S.E."/>
        </authorList>
    </citation>
    <scope>NUCLEOTIDE SEQUENCE [LARGE SCALE GENOMIC DNA]</scope>
    <source>
        <strain evidence="2">4086291</strain>
    </source>
</reference>
<keyword evidence="3" id="KW-1185">Reference proteome</keyword>
<feature type="transmembrane region" description="Helical" evidence="1">
    <location>
        <begin position="47"/>
        <end position="74"/>
    </location>
</feature>
<proteinExistence type="predicted"/>
<name>A0A1X6PC62_PORUM</name>
<dbReference type="Proteomes" id="UP000218209">
    <property type="component" value="Unassembled WGS sequence"/>
</dbReference>
<keyword evidence="1" id="KW-1133">Transmembrane helix</keyword>
<evidence type="ECO:0000313" key="2">
    <source>
        <dbReference type="EMBL" id="OSX78437.1"/>
    </source>
</evidence>
<dbReference type="EMBL" id="KV918813">
    <property type="protein sequence ID" value="OSX78437.1"/>
    <property type="molecule type" value="Genomic_DNA"/>
</dbReference>